<dbReference type="EMBL" id="JAENIG010000001">
    <property type="protein sequence ID" value="MBK1853815.1"/>
    <property type="molecule type" value="Genomic_DNA"/>
</dbReference>
<dbReference type="Proteomes" id="UP000634206">
    <property type="component" value="Unassembled WGS sequence"/>
</dbReference>
<reference evidence="1" key="1">
    <citation type="submission" date="2021-01" db="EMBL/GenBank/DDBJ databases">
        <title>Modified the classification status of verrucomicrobia.</title>
        <authorList>
            <person name="Feng X."/>
        </authorList>
    </citation>
    <scope>NUCLEOTIDE SEQUENCE</scope>
    <source>
        <strain evidence="1">5K15</strain>
    </source>
</reference>
<dbReference type="AlphaFoldDB" id="A0AAE2VAV9"/>
<accession>A0AAE2VAV9</accession>
<proteinExistence type="predicted"/>
<evidence type="ECO:0000313" key="1">
    <source>
        <dbReference type="EMBL" id="MBK1853815.1"/>
    </source>
</evidence>
<comment type="caution">
    <text evidence="1">The sequence shown here is derived from an EMBL/GenBank/DDBJ whole genome shotgun (WGS) entry which is preliminary data.</text>
</comment>
<organism evidence="1 2">
    <name type="scientific">Oceaniferula flava</name>
    <dbReference type="NCBI Taxonomy" id="2800421"/>
    <lineage>
        <taxon>Bacteria</taxon>
        <taxon>Pseudomonadati</taxon>
        <taxon>Verrucomicrobiota</taxon>
        <taxon>Verrucomicrobiia</taxon>
        <taxon>Verrucomicrobiales</taxon>
        <taxon>Verrucomicrobiaceae</taxon>
        <taxon>Oceaniferula</taxon>
    </lineage>
</organism>
<name>A0AAE2VAV9_9BACT</name>
<protein>
    <submittedName>
        <fullName evidence="1">Uncharacterized protein</fullName>
    </submittedName>
</protein>
<sequence>MKRLTLMVLLLLLAYFGLHIYFIWQPAGKPAEFNQQIIDANVAGTKVFPAIQAYDIDQIAGRSEILNGRSIKAPLLKERLKSAISSGYPITFREEEINAWLSKRVALEQEGLFASYVTASHVWVDFKPDEIEIIIERELPNKQSHMTSLFMKFERAKNGFSISRHASHIGQVRAPGGFARLIMPAFNSLAEELSEELKLYKNDAGQLKIFDIKVEEGKITLDPRRPEERSS</sequence>
<evidence type="ECO:0000313" key="2">
    <source>
        <dbReference type="Proteomes" id="UP000634206"/>
    </source>
</evidence>
<gene>
    <name evidence="1" type="ORF">JIN83_02490</name>
</gene>
<keyword evidence="2" id="KW-1185">Reference proteome</keyword>